<name>A0ABS8A3V2_9FLAO</name>
<keyword evidence="2" id="KW-0472">Membrane</keyword>
<feature type="domain" description="MoxR-vWA-beta-propeller ternary system" evidence="3">
    <location>
        <begin position="2"/>
        <end position="163"/>
    </location>
</feature>
<protein>
    <submittedName>
        <fullName evidence="4">APC family permease</fullName>
    </submittedName>
</protein>
<feature type="transmembrane region" description="Helical" evidence="2">
    <location>
        <begin position="472"/>
        <end position="489"/>
    </location>
</feature>
<keyword evidence="5" id="KW-1185">Reference proteome</keyword>
<feature type="coiled-coil region" evidence="1">
    <location>
        <begin position="343"/>
        <end position="370"/>
    </location>
</feature>
<sequence>MELKIRPFPKNNYPKRGLLIRSASSLDWLREIESLGIDLANVQSFPIPSLESNVLYGCFIVFGGYAPGEIGKNSYFQCFDSKLFIPENTDFYPKINSEDWKTIEAKYIIIHPDFGLVKLNETIDWISLLLESPKTEARVKKPSNGVFIPQKIKSYKVDMNDDELLESLLNPITDEEWMKNLPFDMAKLKAGDPDEILKYIEYLKKYPERAVYLGIPLDIHSTLRGGFGNFDWGMFGGSGLDAIENTPQETGSIGKMTGPQKGFALFLAMIVIIIFAIDFGRNQARQEQEISTDLSSENTIETNPYSENGEGLVFESGFTEIDNKVDVFFGDERSWLISDYKRMVNTKEGKEEMVREIEKYRAKEKKFRDSLKKIYLEKIDQVVALKTKNYHKKVLDSIMKDSSSKMSKGSKELYADDVLEIRKRLIRDSLARIYGTSHETDPQIVFNENAGRDASKAAQDAQVKREISISEVVWLLLAAIGIIGVYSYFVRKKPLYMGGKYVSDGIKLILIAILAVSLLYIFYPLINSFGYNWLVWLLIAGVIILLYRLFNEDENILKSGKK</sequence>
<keyword evidence="1" id="KW-0175">Coiled coil</keyword>
<evidence type="ECO:0000256" key="1">
    <source>
        <dbReference type="SAM" id="Coils"/>
    </source>
</evidence>
<dbReference type="Pfam" id="PF19919">
    <property type="entry name" value="bpX3"/>
    <property type="match status" value="1"/>
</dbReference>
<gene>
    <name evidence="4" type="ORF">JI747_015940</name>
</gene>
<accession>A0ABS8A3V2</accession>
<evidence type="ECO:0000313" key="5">
    <source>
        <dbReference type="Proteomes" id="UP000618240"/>
    </source>
</evidence>
<evidence type="ECO:0000256" key="2">
    <source>
        <dbReference type="SAM" id="Phobius"/>
    </source>
</evidence>
<keyword evidence="2" id="KW-1133">Transmembrane helix</keyword>
<dbReference type="InterPro" id="IPR045551">
    <property type="entry name" value="bpX3"/>
</dbReference>
<dbReference type="EMBL" id="JAERSE020000004">
    <property type="protein sequence ID" value="MCA6068659.1"/>
    <property type="molecule type" value="Genomic_DNA"/>
</dbReference>
<evidence type="ECO:0000313" key="4">
    <source>
        <dbReference type="EMBL" id="MCA6068659.1"/>
    </source>
</evidence>
<comment type="caution">
    <text evidence="4">The sequence shown here is derived from an EMBL/GenBank/DDBJ whole genome shotgun (WGS) entry which is preliminary data.</text>
</comment>
<feature type="transmembrane region" description="Helical" evidence="2">
    <location>
        <begin position="529"/>
        <end position="550"/>
    </location>
</feature>
<feature type="transmembrane region" description="Helical" evidence="2">
    <location>
        <begin position="262"/>
        <end position="280"/>
    </location>
</feature>
<proteinExistence type="predicted"/>
<evidence type="ECO:0000259" key="3">
    <source>
        <dbReference type="Pfam" id="PF19919"/>
    </source>
</evidence>
<reference evidence="4 5" key="1">
    <citation type="submission" date="2021-09" db="EMBL/GenBank/DDBJ databases">
        <title>Genome sequencing and assembly of Chryseobacterium sp. RG1.</title>
        <authorList>
            <person name="Chhetri G."/>
        </authorList>
    </citation>
    <scope>NUCLEOTIDE SEQUENCE [LARGE SCALE GENOMIC DNA]</scope>
    <source>
        <strain evidence="4 5">RG1</strain>
    </source>
</reference>
<dbReference type="RefSeq" id="WP_225689866.1">
    <property type="nucleotide sequence ID" value="NZ_JAERSE020000004.1"/>
</dbReference>
<dbReference type="Proteomes" id="UP000618240">
    <property type="component" value="Unassembled WGS sequence"/>
</dbReference>
<organism evidence="4 5">
    <name type="scientific">Chryseobacterium tagetis</name>
    <dbReference type="NCBI Taxonomy" id="2801334"/>
    <lineage>
        <taxon>Bacteria</taxon>
        <taxon>Pseudomonadati</taxon>
        <taxon>Bacteroidota</taxon>
        <taxon>Flavobacteriia</taxon>
        <taxon>Flavobacteriales</taxon>
        <taxon>Weeksellaceae</taxon>
        <taxon>Chryseobacterium group</taxon>
        <taxon>Chryseobacterium</taxon>
    </lineage>
</organism>
<feature type="transmembrane region" description="Helical" evidence="2">
    <location>
        <begin position="501"/>
        <end position="523"/>
    </location>
</feature>
<keyword evidence="2" id="KW-0812">Transmembrane</keyword>